<dbReference type="Pfam" id="PF01719">
    <property type="entry name" value="Rep_OBD"/>
    <property type="match status" value="1"/>
</dbReference>
<dbReference type="GO" id="GO:0005727">
    <property type="term" value="C:extrachromosomal circular DNA"/>
    <property type="evidence" value="ECO:0007669"/>
    <property type="project" value="InterPro"/>
</dbReference>
<organism evidence="2 5">
    <name type="scientific">Enterococcus casseliflavus</name>
    <name type="common">Enterococcus flavescens</name>
    <dbReference type="NCBI Taxonomy" id="37734"/>
    <lineage>
        <taxon>Bacteria</taxon>
        <taxon>Bacillati</taxon>
        <taxon>Bacillota</taxon>
        <taxon>Bacilli</taxon>
        <taxon>Lactobacillales</taxon>
        <taxon>Enterococcaceae</taxon>
        <taxon>Enterococcus</taxon>
    </lineage>
</organism>
<evidence type="ECO:0000313" key="5">
    <source>
        <dbReference type="Proteomes" id="UP001268896"/>
    </source>
</evidence>
<dbReference type="Gene3D" id="1.10.10.1480">
    <property type="entry name" value="Plasmid replication protein"/>
    <property type="match status" value="1"/>
</dbReference>
<dbReference type="GO" id="GO:0003677">
    <property type="term" value="F:DNA binding"/>
    <property type="evidence" value="ECO:0007669"/>
    <property type="project" value="InterPro"/>
</dbReference>
<dbReference type="GO" id="GO:0003916">
    <property type="term" value="F:DNA topoisomerase activity"/>
    <property type="evidence" value="ECO:0007669"/>
    <property type="project" value="InterPro"/>
</dbReference>
<evidence type="ECO:0000259" key="1">
    <source>
        <dbReference type="Pfam" id="PF01719"/>
    </source>
</evidence>
<protein>
    <submittedName>
        <fullName evidence="2">Replication protein</fullName>
    </submittedName>
</protein>
<evidence type="ECO:0000313" key="4">
    <source>
        <dbReference type="Proteomes" id="UP001253851"/>
    </source>
</evidence>
<dbReference type="Proteomes" id="UP001268896">
    <property type="component" value="Unassembled WGS sequence"/>
</dbReference>
<name>A0AAW8URA9_ENTCA</name>
<accession>A0AAW8URA9</accession>
<dbReference type="InterPro" id="IPR002631">
    <property type="entry name" value="Plasmid_rep_OBD"/>
</dbReference>
<sequence>MSKEKARYFTFLLYPESIPEDWEEKLELLGVPIAISPLHDMDEKTNKAKWASDDVVRNGKHYKKPHYHGIYVSKNPVTADSIRLKFKRLLGEKSVNTVQIITTSIHNTYLYLTHESKDAIAKNKYKYKSSDIKLFNNFDIDRYNTLDVEEKDELFEIICEIVEKYQIANILELGKFVRKYGSIYGLNSMRVVNKVIVSKTGLMRIYFDGAYQARKNGIQEIELDVDLETGELKGNENSEWTNNND</sequence>
<dbReference type="Gene3D" id="3.40.1310.30">
    <property type="match status" value="1"/>
</dbReference>
<gene>
    <name evidence="2" type="ORF">P7I32_17710</name>
    <name evidence="3" type="ORF">P7I34_17760</name>
</gene>
<dbReference type="GO" id="GO:0006260">
    <property type="term" value="P:DNA replication"/>
    <property type="evidence" value="ECO:0007669"/>
    <property type="project" value="InterPro"/>
</dbReference>
<dbReference type="Proteomes" id="UP001253851">
    <property type="component" value="Unassembled WGS sequence"/>
</dbReference>
<evidence type="ECO:0000313" key="3">
    <source>
        <dbReference type="EMBL" id="MDT2984481.1"/>
    </source>
</evidence>
<evidence type="ECO:0000313" key="2">
    <source>
        <dbReference type="EMBL" id="MDT2966410.1"/>
    </source>
</evidence>
<dbReference type="RefSeq" id="WP_002338549.1">
    <property type="nucleotide sequence ID" value="NZ_CP116029.1"/>
</dbReference>
<dbReference type="AlphaFoldDB" id="A0AAW8URA9"/>
<dbReference type="EMBL" id="JARQDZ010000026">
    <property type="protein sequence ID" value="MDT2984481.1"/>
    <property type="molecule type" value="Genomic_DNA"/>
</dbReference>
<reference evidence="2 4" key="1">
    <citation type="submission" date="2023-03" db="EMBL/GenBank/DDBJ databases">
        <authorList>
            <person name="Shen W."/>
            <person name="Cai J."/>
        </authorList>
    </citation>
    <scope>NUCLEOTIDE SEQUENCE</scope>
    <source>
        <strain evidence="3 4">B516</strain>
        <strain evidence="2">K72-2</strain>
    </source>
</reference>
<proteinExistence type="predicted"/>
<dbReference type="InterPro" id="IPR041919">
    <property type="entry name" value="Plasmid_rep_C_sf"/>
</dbReference>
<dbReference type="EMBL" id="JARQDV010000042">
    <property type="protein sequence ID" value="MDT2966410.1"/>
    <property type="molecule type" value="Genomic_DNA"/>
</dbReference>
<dbReference type="GeneID" id="93225471"/>
<comment type="caution">
    <text evidence="2">The sequence shown here is derived from an EMBL/GenBank/DDBJ whole genome shotgun (WGS) entry which is preliminary data.</text>
</comment>
<feature type="domain" description="Plasmid replication protein origin binding" evidence="1">
    <location>
        <begin position="2"/>
        <end position="141"/>
    </location>
</feature>